<feature type="domain" description="ABM" evidence="1">
    <location>
        <begin position="6"/>
        <end position="97"/>
    </location>
</feature>
<dbReference type="OrthoDB" id="10011777at2759"/>
<sequence length="107" mass="11909">MSSEAIHNIVTLVPQDGKLTDLIQAFNKLSLYVQTHEPETLLYYAVQPKGKDQLVIVEKYASERALKNHAQSVAFKEFGKAITGILQTPPDIKTSSFTGGFETRSRI</sequence>
<dbReference type="GeneID" id="34450790"/>
<dbReference type="EMBL" id="LYCR01000051">
    <property type="protein sequence ID" value="OGM44740.1"/>
    <property type="molecule type" value="Genomic_DNA"/>
</dbReference>
<dbReference type="Gene3D" id="3.30.70.100">
    <property type="match status" value="1"/>
</dbReference>
<dbReference type="Pfam" id="PF03992">
    <property type="entry name" value="ABM"/>
    <property type="match status" value="1"/>
</dbReference>
<protein>
    <recommendedName>
        <fullName evidence="1">ABM domain-containing protein</fullName>
    </recommendedName>
</protein>
<dbReference type="AlphaFoldDB" id="A0A1F7ZZ60"/>
<dbReference type="PANTHER" id="PTHR40624">
    <property type="entry name" value="BIOSYNTHESIS MONOOXYGENASE, PUTATIVE (AFU_ORTHOLOGUE AFUA_1G12025)-RELATED"/>
    <property type="match status" value="1"/>
</dbReference>
<keyword evidence="3" id="KW-1185">Reference proteome</keyword>
<dbReference type="RefSeq" id="XP_022388457.1">
    <property type="nucleotide sequence ID" value="XM_022534529.1"/>
</dbReference>
<comment type="caution">
    <text evidence="2">The sequence shown here is derived from an EMBL/GenBank/DDBJ whole genome shotgun (WGS) entry which is preliminary data.</text>
</comment>
<dbReference type="InterPro" id="IPR007138">
    <property type="entry name" value="ABM_dom"/>
</dbReference>
<evidence type="ECO:0000313" key="3">
    <source>
        <dbReference type="Proteomes" id="UP000179179"/>
    </source>
</evidence>
<dbReference type="Proteomes" id="UP000179179">
    <property type="component" value="Unassembled WGS sequence"/>
</dbReference>
<evidence type="ECO:0000259" key="1">
    <source>
        <dbReference type="PROSITE" id="PS51725"/>
    </source>
</evidence>
<dbReference type="PROSITE" id="PS51725">
    <property type="entry name" value="ABM"/>
    <property type="match status" value="1"/>
</dbReference>
<dbReference type="SUPFAM" id="SSF54909">
    <property type="entry name" value="Dimeric alpha+beta barrel"/>
    <property type="match status" value="1"/>
</dbReference>
<proteinExistence type="predicted"/>
<name>A0A1F7ZZ60_9EURO</name>
<evidence type="ECO:0000313" key="2">
    <source>
        <dbReference type="EMBL" id="OGM44740.1"/>
    </source>
</evidence>
<gene>
    <name evidence="2" type="ORF">ABOM_007400</name>
</gene>
<dbReference type="STRING" id="109264.A0A1F7ZZ60"/>
<accession>A0A1F7ZZ60</accession>
<dbReference type="PANTHER" id="PTHR40624:SF1">
    <property type="entry name" value="BIOSYNTHESIS MONOOXYGENASE, PUTATIVE (AFU_ORTHOLOGUE AFUA_1G12025)-RELATED"/>
    <property type="match status" value="1"/>
</dbReference>
<organism evidence="2 3">
    <name type="scientific">Aspergillus bombycis</name>
    <dbReference type="NCBI Taxonomy" id="109264"/>
    <lineage>
        <taxon>Eukaryota</taxon>
        <taxon>Fungi</taxon>
        <taxon>Dikarya</taxon>
        <taxon>Ascomycota</taxon>
        <taxon>Pezizomycotina</taxon>
        <taxon>Eurotiomycetes</taxon>
        <taxon>Eurotiomycetidae</taxon>
        <taxon>Eurotiales</taxon>
        <taxon>Aspergillaceae</taxon>
        <taxon>Aspergillus</taxon>
    </lineage>
</organism>
<reference evidence="2 3" key="1">
    <citation type="journal article" date="2016" name="Genome Biol. Evol.">
        <title>Draft genome sequence of an aflatoxigenic Aspergillus species, A. bombycis.</title>
        <authorList>
            <person name="Moore G.G."/>
            <person name="Mack B.M."/>
            <person name="Beltz S.B."/>
            <person name="Gilbert M.K."/>
        </authorList>
    </citation>
    <scope>NUCLEOTIDE SEQUENCE [LARGE SCALE GENOMIC DNA]</scope>
    <source>
        <strain evidence="3">NRRL 26010</strain>
    </source>
</reference>
<dbReference type="InterPro" id="IPR011008">
    <property type="entry name" value="Dimeric_a/b-barrel"/>
</dbReference>